<dbReference type="Gene3D" id="2.10.109.10">
    <property type="entry name" value="Umud Fragment, subunit A"/>
    <property type="match status" value="1"/>
</dbReference>
<dbReference type="Proteomes" id="UP000298663">
    <property type="component" value="Unassembled WGS sequence"/>
</dbReference>
<organism evidence="10 11">
    <name type="scientific">Steinernema carpocapsae</name>
    <name type="common">Entomopathogenic nematode</name>
    <dbReference type="NCBI Taxonomy" id="34508"/>
    <lineage>
        <taxon>Eukaryota</taxon>
        <taxon>Metazoa</taxon>
        <taxon>Ecdysozoa</taxon>
        <taxon>Nematoda</taxon>
        <taxon>Chromadorea</taxon>
        <taxon>Rhabditida</taxon>
        <taxon>Tylenchina</taxon>
        <taxon>Panagrolaimomorpha</taxon>
        <taxon>Strongyloidoidea</taxon>
        <taxon>Steinernematidae</taxon>
        <taxon>Steinernema</taxon>
    </lineage>
</organism>
<keyword evidence="4" id="KW-0378">Hydrolase</keyword>
<sequence>MTRTSDTWFSRVRGESNFPTIAPFSVTEIRPFRRENLRRGAFVNIPVSAFSLHHLFATKLRDRAVSHVCKRIVGLPGDYIYNDRTENLDKVPEGCVYVMGDNRSNSADSRYYGFAKISDIDGEITRQLLPTVKTLEGLVDMTGRTTIEDSRRHRGGNEEAEERG</sequence>
<dbReference type="GO" id="GO:0042720">
    <property type="term" value="C:mitochondrial inner membrane peptidase complex"/>
    <property type="evidence" value="ECO:0007669"/>
    <property type="project" value="TreeGrafter"/>
</dbReference>
<evidence type="ECO:0000256" key="4">
    <source>
        <dbReference type="ARBA" id="ARBA00022801"/>
    </source>
</evidence>
<name>A0A4U5NJR1_STECR</name>
<comment type="subunit">
    <text evidence="2">Heterodimer of 2 subunits, IMMPL1 and IMMPL2.</text>
</comment>
<keyword evidence="11" id="KW-1185">Reference proteome</keyword>
<dbReference type="InterPro" id="IPR019533">
    <property type="entry name" value="Peptidase_S26"/>
</dbReference>
<feature type="domain" description="Peptidase S26" evidence="9">
    <location>
        <begin position="87"/>
        <end position="124"/>
    </location>
</feature>
<dbReference type="PROSITE" id="PS00761">
    <property type="entry name" value="SPASE_I_3"/>
    <property type="match status" value="1"/>
</dbReference>
<keyword evidence="6" id="KW-0472">Membrane</keyword>
<dbReference type="SUPFAM" id="SSF51306">
    <property type="entry name" value="LexA/Signal peptidase"/>
    <property type="match status" value="1"/>
</dbReference>
<dbReference type="InterPro" id="IPR052064">
    <property type="entry name" value="Mito_IMP1_subunit"/>
</dbReference>
<dbReference type="PANTHER" id="PTHR12383">
    <property type="entry name" value="PROTEASE FAMILY S26 MITOCHONDRIAL INNER MEMBRANE PROTEASE-RELATED"/>
    <property type="match status" value="1"/>
</dbReference>
<dbReference type="InterPro" id="IPR000223">
    <property type="entry name" value="Pept_S26A_signal_pept_1"/>
</dbReference>
<evidence type="ECO:0000256" key="1">
    <source>
        <dbReference type="ARBA" id="ARBA00004273"/>
    </source>
</evidence>
<dbReference type="GO" id="GO:0006627">
    <property type="term" value="P:protein processing involved in protein targeting to mitochondrion"/>
    <property type="evidence" value="ECO:0007669"/>
    <property type="project" value="TreeGrafter"/>
</dbReference>
<evidence type="ECO:0000256" key="3">
    <source>
        <dbReference type="ARBA" id="ARBA00022792"/>
    </source>
</evidence>
<comment type="similarity">
    <text evidence="8">Belongs to the peptidase S26 family. IMP1 subfamily.</text>
</comment>
<dbReference type="PANTHER" id="PTHR12383:SF16">
    <property type="entry name" value="MITOCHONDRIAL INNER MEMBRANE PROTEASE SUBUNIT 1"/>
    <property type="match status" value="1"/>
</dbReference>
<evidence type="ECO:0000256" key="2">
    <source>
        <dbReference type="ARBA" id="ARBA00011805"/>
    </source>
</evidence>
<keyword evidence="3" id="KW-0999">Mitochondrion inner membrane</keyword>
<gene>
    <name evidence="10" type="ORF">L596_016609</name>
</gene>
<proteinExistence type="inferred from homology"/>
<accession>A0A4U5NJR1</accession>
<keyword evidence="5" id="KW-0496">Mitochondrion</keyword>
<dbReference type="AlphaFoldDB" id="A0A4U5NJR1"/>
<comment type="caution">
    <text evidence="10">The sequence shown here is derived from an EMBL/GenBank/DDBJ whole genome shotgun (WGS) entry which is preliminary data.</text>
</comment>
<comment type="subcellular location">
    <subcellularLocation>
        <location evidence="1">Mitochondrion inner membrane</location>
    </subcellularLocation>
</comment>
<evidence type="ECO:0000256" key="7">
    <source>
        <dbReference type="ARBA" id="ARBA00032718"/>
    </source>
</evidence>
<evidence type="ECO:0000313" key="11">
    <source>
        <dbReference type="Proteomes" id="UP000298663"/>
    </source>
</evidence>
<dbReference type="GO" id="GO:0004252">
    <property type="term" value="F:serine-type endopeptidase activity"/>
    <property type="evidence" value="ECO:0007669"/>
    <property type="project" value="InterPro"/>
</dbReference>
<evidence type="ECO:0000256" key="8">
    <source>
        <dbReference type="ARBA" id="ARBA00038445"/>
    </source>
</evidence>
<reference evidence="10 11" key="2">
    <citation type="journal article" date="2019" name="G3 (Bethesda)">
        <title>Hybrid Assembly of the Genome of the Entomopathogenic Nematode Steinernema carpocapsae Identifies the X-Chromosome.</title>
        <authorList>
            <person name="Serra L."/>
            <person name="Macchietto M."/>
            <person name="Macias-Munoz A."/>
            <person name="McGill C.J."/>
            <person name="Rodriguez I.M."/>
            <person name="Rodriguez B."/>
            <person name="Murad R."/>
            <person name="Mortazavi A."/>
        </authorList>
    </citation>
    <scope>NUCLEOTIDE SEQUENCE [LARGE SCALE GENOMIC DNA]</scope>
    <source>
        <strain evidence="10 11">ALL</strain>
    </source>
</reference>
<evidence type="ECO:0000313" key="10">
    <source>
        <dbReference type="EMBL" id="TKR82941.1"/>
    </source>
</evidence>
<dbReference type="InterPro" id="IPR036286">
    <property type="entry name" value="LexA/Signal_pep-like_sf"/>
</dbReference>
<protein>
    <recommendedName>
        <fullName evidence="7">IMP2-like protein</fullName>
    </recommendedName>
</protein>
<dbReference type="STRING" id="34508.A0A4U5NJR1"/>
<dbReference type="EMBL" id="AZBU02000004">
    <property type="protein sequence ID" value="TKR82941.1"/>
    <property type="molecule type" value="Genomic_DNA"/>
</dbReference>
<evidence type="ECO:0000259" key="9">
    <source>
        <dbReference type="Pfam" id="PF10502"/>
    </source>
</evidence>
<dbReference type="PRINTS" id="PR00727">
    <property type="entry name" value="LEADERPTASE"/>
</dbReference>
<dbReference type="InterPro" id="IPR019758">
    <property type="entry name" value="Pept_S26A_signal_pept_1_CS"/>
</dbReference>
<dbReference type="CDD" id="cd06530">
    <property type="entry name" value="S26_SPase_I"/>
    <property type="match status" value="1"/>
</dbReference>
<dbReference type="GO" id="GO:0006465">
    <property type="term" value="P:signal peptide processing"/>
    <property type="evidence" value="ECO:0007669"/>
    <property type="project" value="InterPro"/>
</dbReference>
<dbReference type="OrthoDB" id="308440at2759"/>
<dbReference type="Pfam" id="PF10502">
    <property type="entry name" value="Peptidase_S26"/>
    <property type="match status" value="1"/>
</dbReference>
<reference evidence="10 11" key="1">
    <citation type="journal article" date="2015" name="Genome Biol.">
        <title>Comparative genomics of Steinernema reveals deeply conserved gene regulatory networks.</title>
        <authorList>
            <person name="Dillman A.R."/>
            <person name="Macchietto M."/>
            <person name="Porter C.F."/>
            <person name="Rogers A."/>
            <person name="Williams B."/>
            <person name="Antoshechkin I."/>
            <person name="Lee M.M."/>
            <person name="Goodwin Z."/>
            <person name="Lu X."/>
            <person name="Lewis E.E."/>
            <person name="Goodrich-Blair H."/>
            <person name="Stock S.P."/>
            <person name="Adams B.J."/>
            <person name="Sternberg P.W."/>
            <person name="Mortazavi A."/>
        </authorList>
    </citation>
    <scope>NUCLEOTIDE SEQUENCE [LARGE SCALE GENOMIC DNA]</scope>
    <source>
        <strain evidence="10 11">ALL</strain>
    </source>
</reference>
<evidence type="ECO:0000256" key="5">
    <source>
        <dbReference type="ARBA" id="ARBA00023128"/>
    </source>
</evidence>
<evidence type="ECO:0000256" key="6">
    <source>
        <dbReference type="ARBA" id="ARBA00023136"/>
    </source>
</evidence>